<name>A0A4R2PPP7_RHOSA</name>
<evidence type="ECO:0000313" key="16">
    <source>
        <dbReference type="EMBL" id="TCP36161.1"/>
    </source>
</evidence>
<accession>A0A4R2PPP7</accession>
<evidence type="ECO:0000256" key="7">
    <source>
        <dbReference type="ARBA" id="ARBA00022692"/>
    </source>
</evidence>
<evidence type="ECO:0000256" key="15">
    <source>
        <dbReference type="PIRNR" id="PIRNR004638"/>
    </source>
</evidence>
<dbReference type="Proteomes" id="UP000295399">
    <property type="component" value="Unassembled WGS sequence"/>
</dbReference>
<comment type="subcellular location">
    <subcellularLocation>
        <location evidence="1 14">Cell membrane</location>
        <topology evidence="1 14">Multi-pass membrane protein</topology>
    </subcellularLocation>
</comment>
<protein>
    <recommendedName>
        <fullName evidence="4 14">Protoporphyrinogen IX oxidase</fullName>
        <shortName evidence="14">PPO</shortName>
        <ecNumber evidence="14 15">1.3.99.-</ecNumber>
    </recommendedName>
</protein>
<keyword evidence="6 14" id="KW-0349">Heme</keyword>
<dbReference type="OrthoDB" id="9800824at2"/>
<evidence type="ECO:0000256" key="4">
    <source>
        <dbReference type="ARBA" id="ARBA00017504"/>
    </source>
</evidence>
<comment type="similarity">
    <text evidence="3 14 15">Belongs to the HemJ family.</text>
</comment>
<dbReference type="AlphaFoldDB" id="A0A4R2PPP7"/>
<dbReference type="EC" id="1.3.99.-" evidence="14 15"/>
<evidence type="ECO:0000313" key="17">
    <source>
        <dbReference type="Proteomes" id="UP000295399"/>
    </source>
</evidence>
<keyword evidence="8 14" id="KW-0479">Metal-binding</keyword>
<dbReference type="InterPro" id="IPR005265">
    <property type="entry name" value="HemJ-like"/>
</dbReference>
<keyword evidence="7 14" id="KW-0812">Transmembrane</keyword>
<comment type="function">
    <text evidence="14 15">Catalyzes the oxidation of protoporphyrinogen IX to protoporphyrin IX.</text>
</comment>
<dbReference type="PANTHER" id="PTHR40255:SF1">
    <property type="entry name" value="PROTOPORPHYRINOGEN IX OXIDASE"/>
    <property type="match status" value="1"/>
</dbReference>
<proteinExistence type="inferred from homology"/>
<evidence type="ECO:0000256" key="2">
    <source>
        <dbReference type="ARBA" id="ARBA00005073"/>
    </source>
</evidence>
<keyword evidence="11 14" id="KW-0408">Iron</keyword>
<comment type="caution">
    <text evidence="16">The sequence shown here is derived from an EMBL/GenBank/DDBJ whole genome shotgun (WGS) entry which is preliminary data.</text>
</comment>
<feature type="transmembrane region" description="Helical" evidence="14">
    <location>
        <begin position="12"/>
        <end position="34"/>
    </location>
</feature>
<evidence type="ECO:0000256" key="11">
    <source>
        <dbReference type="ARBA" id="ARBA00023004"/>
    </source>
</evidence>
<comment type="subunit">
    <text evidence="14">Homodimer.</text>
</comment>
<evidence type="ECO:0000256" key="1">
    <source>
        <dbReference type="ARBA" id="ARBA00004651"/>
    </source>
</evidence>
<keyword evidence="10 14" id="KW-0560">Oxidoreductase</keyword>
<keyword evidence="17" id="KW-1185">Reference proteome</keyword>
<keyword evidence="12 14" id="KW-0472">Membrane</keyword>
<dbReference type="HAMAP" id="MF_02239">
    <property type="entry name" value="HemJ"/>
    <property type="match status" value="1"/>
</dbReference>
<comment type="cofactor">
    <cofactor evidence="14 15">
        <name>heme b</name>
        <dbReference type="ChEBI" id="CHEBI:60344"/>
    </cofactor>
    <text evidence="14 15">Binds 1 heme b (iron(II)-protoporphyrin IX) group per subunit.</text>
</comment>
<dbReference type="GO" id="GO:0046872">
    <property type="term" value="F:metal ion binding"/>
    <property type="evidence" value="ECO:0007669"/>
    <property type="project" value="UniProtKB-UniRule"/>
</dbReference>
<feature type="transmembrane region" description="Helical" evidence="14">
    <location>
        <begin position="55"/>
        <end position="75"/>
    </location>
</feature>
<keyword evidence="9 14" id="KW-1133">Transmembrane helix</keyword>
<keyword evidence="5 14" id="KW-1003">Cell membrane</keyword>
<evidence type="ECO:0000256" key="9">
    <source>
        <dbReference type="ARBA" id="ARBA00022989"/>
    </source>
</evidence>
<reference evidence="16 17" key="1">
    <citation type="submission" date="2019-03" db="EMBL/GenBank/DDBJ databases">
        <title>Genomic Encyclopedia of Type Strains, Phase IV (KMG-IV): sequencing the most valuable type-strain genomes for metagenomic binning, comparative biology and taxonomic classification.</title>
        <authorList>
            <person name="Goeker M."/>
        </authorList>
    </citation>
    <scope>NUCLEOTIDE SEQUENCE [LARGE SCALE GENOMIC DNA]</scope>
    <source>
        <strain evidence="16 17">DSM 2132</strain>
    </source>
</reference>
<gene>
    <name evidence="16" type="ORF">EV659_10348</name>
</gene>
<dbReference type="GO" id="GO:0005886">
    <property type="term" value="C:plasma membrane"/>
    <property type="evidence" value="ECO:0007669"/>
    <property type="project" value="UniProtKB-SubCell"/>
</dbReference>
<evidence type="ECO:0000256" key="12">
    <source>
        <dbReference type="ARBA" id="ARBA00023136"/>
    </source>
</evidence>
<dbReference type="RefSeq" id="WP_132707728.1">
    <property type="nucleotide sequence ID" value="NZ_JACIGF010000003.1"/>
</dbReference>
<feature type="transmembrane region" description="Helical" evidence="14">
    <location>
        <begin position="87"/>
        <end position="104"/>
    </location>
</feature>
<evidence type="ECO:0000256" key="3">
    <source>
        <dbReference type="ARBA" id="ARBA00006501"/>
    </source>
</evidence>
<dbReference type="EMBL" id="SLXO01000003">
    <property type="protein sequence ID" value="TCP36161.1"/>
    <property type="molecule type" value="Genomic_DNA"/>
</dbReference>
<feature type="transmembrane region" description="Helical" evidence="14">
    <location>
        <begin position="125"/>
        <end position="143"/>
    </location>
</feature>
<dbReference type="PANTHER" id="PTHR40255">
    <property type="entry name" value="UPF0093 MEMBRANE PROTEIN SLR1790"/>
    <property type="match status" value="1"/>
</dbReference>
<sequence length="146" mass="16889">MSLTDPVAWAHTLHIMAVIFWMAGLFMLPRYFAYHAEAQVGSDEDKAWQAREARLLRIIMNPAMIATWVLGIWVAVDRGYLVGQGWLHTKLALVVVLTVFHMVLARWRKTFVAGENTRTTKFYRMVNEIPSFGIIFIVFLVEFKPF</sequence>
<evidence type="ECO:0000256" key="5">
    <source>
        <dbReference type="ARBA" id="ARBA00022475"/>
    </source>
</evidence>
<evidence type="ECO:0000256" key="10">
    <source>
        <dbReference type="ARBA" id="ARBA00023002"/>
    </source>
</evidence>
<dbReference type="Pfam" id="PF03653">
    <property type="entry name" value="UPF0093"/>
    <property type="match status" value="1"/>
</dbReference>
<evidence type="ECO:0000256" key="13">
    <source>
        <dbReference type="ARBA" id="ARBA00048390"/>
    </source>
</evidence>
<organism evidence="16 17">
    <name type="scientific">Rhodothalassium salexigens DSM 2132</name>
    <dbReference type="NCBI Taxonomy" id="1188247"/>
    <lineage>
        <taxon>Bacteria</taxon>
        <taxon>Pseudomonadati</taxon>
        <taxon>Pseudomonadota</taxon>
        <taxon>Alphaproteobacteria</taxon>
        <taxon>Rhodothalassiales</taxon>
        <taxon>Rhodothalassiaceae</taxon>
        <taxon>Rhodothalassium</taxon>
    </lineage>
</organism>
<evidence type="ECO:0000256" key="6">
    <source>
        <dbReference type="ARBA" id="ARBA00022617"/>
    </source>
</evidence>
<dbReference type="UniPathway" id="UPA00251">
    <property type="reaction ID" value="UER00324"/>
</dbReference>
<feature type="binding site" description="axial binding residue" evidence="14">
    <location>
        <position position="90"/>
    </location>
    <ligand>
        <name>heme</name>
        <dbReference type="ChEBI" id="CHEBI:30413"/>
    </ligand>
    <ligandPart>
        <name>Fe</name>
        <dbReference type="ChEBI" id="CHEBI:18248"/>
    </ligandPart>
</feature>
<feature type="binding site" description="axial binding residue" evidence="14">
    <location>
        <position position="14"/>
    </location>
    <ligand>
        <name>heme</name>
        <dbReference type="ChEBI" id="CHEBI:30413"/>
    </ligand>
    <ligandPart>
        <name>Fe</name>
        <dbReference type="ChEBI" id="CHEBI:18248"/>
    </ligandPart>
</feature>
<dbReference type="InParanoid" id="A0A4R2PPP7"/>
<evidence type="ECO:0000256" key="8">
    <source>
        <dbReference type="ARBA" id="ARBA00022723"/>
    </source>
</evidence>
<comment type="catalytic activity">
    <reaction evidence="13 14 15">
        <text>protoporphyrinogen IX + 3 A = protoporphyrin IX + 3 AH2</text>
        <dbReference type="Rhea" id="RHEA:62000"/>
        <dbReference type="ChEBI" id="CHEBI:13193"/>
        <dbReference type="ChEBI" id="CHEBI:17499"/>
        <dbReference type="ChEBI" id="CHEBI:57306"/>
        <dbReference type="ChEBI" id="CHEBI:57307"/>
    </reaction>
</comment>
<evidence type="ECO:0000256" key="14">
    <source>
        <dbReference type="HAMAP-Rule" id="MF_02239"/>
    </source>
</evidence>
<dbReference type="GO" id="GO:0006782">
    <property type="term" value="P:protoporphyrinogen IX biosynthetic process"/>
    <property type="evidence" value="ECO:0007669"/>
    <property type="project" value="UniProtKB-UniRule"/>
</dbReference>
<dbReference type="NCBIfam" id="TIGR00701">
    <property type="entry name" value="protoporphyrinogen oxidase HemJ"/>
    <property type="match status" value="1"/>
</dbReference>
<comment type="pathway">
    <text evidence="2 14 15">Porphyrin-containing compound metabolism; protoporphyrin-IX biosynthesis; protoporphyrin-IX from protoporphyrinogen-IX: step 1/1.</text>
</comment>
<dbReference type="GO" id="GO:0070818">
    <property type="term" value="F:protoporphyrinogen oxidase activity"/>
    <property type="evidence" value="ECO:0007669"/>
    <property type="project" value="UniProtKB-UniRule"/>
</dbReference>
<dbReference type="PIRSF" id="PIRSF004638">
    <property type="entry name" value="UCP004638"/>
    <property type="match status" value="1"/>
</dbReference>